<gene>
    <name evidence="11" type="primary">ap1s2</name>
    <name evidence="12" type="ORF">TRFO_13265</name>
    <name evidence="11" type="ORF">TRFO_18628</name>
</gene>
<feature type="domain" description="AP complex mu/sigma subunit" evidence="10">
    <location>
        <begin position="1"/>
        <end position="133"/>
    </location>
</feature>
<dbReference type="GO" id="GO:0005829">
    <property type="term" value="C:cytosol"/>
    <property type="evidence" value="ECO:0007669"/>
    <property type="project" value="GOC"/>
</dbReference>
<dbReference type="Proteomes" id="UP000179807">
    <property type="component" value="Unassembled WGS sequence"/>
</dbReference>
<dbReference type="EMBL" id="MLAK01000578">
    <property type="protein sequence ID" value="OHT11829.1"/>
    <property type="molecule type" value="Genomic_DNA"/>
</dbReference>
<dbReference type="VEuPathDB" id="TrichDB:TRFO_13265"/>
<dbReference type="PANTHER" id="PTHR11753">
    <property type="entry name" value="ADAPTOR COMPLEXES SMALL SUBUNIT FAMILY"/>
    <property type="match status" value="1"/>
</dbReference>
<keyword evidence="6" id="KW-0333">Golgi apparatus</keyword>
<dbReference type="SUPFAM" id="SSF64356">
    <property type="entry name" value="SNARE-like"/>
    <property type="match status" value="1"/>
</dbReference>
<dbReference type="Pfam" id="PF01217">
    <property type="entry name" value="Clat_adaptor_s"/>
    <property type="match status" value="1"/>
</dbReference>
<dbReference type="VEuPathDB" id="TrichDB:TRFO_18628"/>
<dbReference type="GO" id="GO:0016482">
    <property type="term" value="P:cytosolic transport"/>
    <property type="evidence" value="ECO:0007669"/>
    <property type="project" value="UniProtKB-ARBA"/>
</dbReference>
<reference evidence="11" key="2">
    <citation type="submission" date="2016-10" db="EMBL/GenBank/DDBJ databases">
        <authorList>
            <person name="de Groot N.N."/>
        </authorList>
    </citation>
    <scope>NUCLEOTIDE SEQUENCE [LARGE SCALE GENOMIC DNA]</scope>
    <source>
        <strain evidence="11">K</strain>
    </source>
</reference>
<evidence type="ECO:0000256" key="3">
    <source>
        <dbReference type="ARBA" id="ARBA00006972"/>
    </source>
</evidence>
<evidence type="ECO:0000256" key="8">
    <source>
        <dbReference type="ARBA" id="ARBA00023329"/>
    </source>
</evidence>
<dbReference type="InterPro" id="IPR011012">
    <property type="entry name" value="Longin-like_dom_sf"/>
</dbReference>
<evidence type="ECO:0000256" key="1">
    <source>
        <dbReference type="ARBA" id="ARBA00004555"/>
    </source>
</evidence>
<evidence type="ECO:0000256" key="9">
    <source>
        <dbReference type="PIRNR" id="PIRNR015588"/>
    </source>
</evidence>
<reference evidence="13" key="1">
    <citation type="submission" date="2016-10" db="EMBL/GenBank/DDBJ databases">
        <authorList>
            <person name="Benchimol M."/>
            <person name="Almeida L.G."/>
            <person name="Vasconcelos A.T."/>
            <person name="Perreira-Neves A."/>
            <person name="Rosa I.A."/>
            <person name="Tasca T."/>
            <person name="Bogo M.R."/>
            <person name="de Souza W."/>
        </authorList>
    </citation>
    <scope>NUCLEOTIDE SEQUENCE [LARGE SCALE GENOMIC DNA]</scope>
    <source>
        <strain evidence="13">K</strain>
    </source>
</reference>
<evidence type="ECO:0000313" key="12">
    <source>
        <dbReference type="EMBL" id="OHT16261.1"/>
    </source>
</evidence>
<organism evidence="11 13">
    <name type="scientific">Tritrichomonas foetus</name>
    <dbReference type="NCBI Taxonomy" id="1144522"/>
    <lineage>
        <taxon>Eukaryota</taxon>
        <taxon>Metamonada</taxon>
        <taxon>Parabasalia</taxon>
        <taxon>Tritrichomonadida</taxon>
        <taxon>Tritrichomonadidae</taxon>
        <taxon>Tritrichomonas</taxon>
    </lineage>
</organism>
<dbReference type="RefSeq" id="XP_068364965.1">
    <property type="nucleotide sequence ID" value="XM_068500294.1"/>
</dbReference>
<keyword evidence="4 9" id="KW-0813">Transport</keyword>
<keyword evidence="8" id="KW-0968">Cytoplasmic vesicle</keyword>
<evidence type="ECO:0000256" key="2">
    <source>
        <dbReference type="ARBA" id="ARBA00004640"/>
    </source>
</evidence>
<keyword evidence="5 9" id="KW-0653">Protein transport</keyword>
<dbReference type="InterPro" id="IPR022775">
    <property type="entry name" value="AP_mu_sigma_su"/>
</dbReference>
<dbReference type="GeneID" id="94831837"/>
<dbReference type="CDD" id="cd14831">
    <property type="entry name" value="AP1_sigma"/>
    <property type="match status" value="1"/>
</dbReference>
<keyword evidence="13" id="KW-1185">Reference proteome</keyword>
<comment type="subcellular location">
    <subcellularLocation>
        <location evidence="2">Cytoplasmic vesicle</location>
        <location evidence="2">Clathrin-coated vesicle membrane</location>
    </subcellularLocation>
    <subcellularLocation>
        <location evidence="1">Golgi apparatus</location>
    </subcellularLocation>
</comment>
<dbReference type="PIRSF" id="PIRSF015588">
    <property type="entry name" value="AP_complex_sigma"/>
    <property type="match status" value="1"/>
</dbReference>
<evidence type="ECO:0000259" key="10">
    <source>
        <dbReference type="Pfam" id="PF01217"/>
    </source>
</evidence>
<dbReference type="GO" id="GO:0035615">
    <property type="term" value="F:clathrin adaptor activity"/>
    <property type="evidence" value="ECO:0007669"/>
    <property type="project" value="InterPro"/>
</dbReference>
<dbReference type="GO" id="GO:0006886">
    <property type="term" value="P:intracellular protein transport"/>
    <property type="evidence" value="ECO:0007669"/>
    <property type="project" value="UniProtKB-UniRule"/>
</dbReference>
<dbReference type="OrthoDB" id="371463at2759"/>
<dbReference type="FunFam" id="3.30.450.60:FF:000007">
    <property type="entry name" value="AP complex subunit sigma"/>
    <property type="match status" value="1"/>
</dbReference>
<dbReference type="RefSeq" id="XP_068369397.1">
    <property type="nucleotide sequence ID" value="XM_068497133.1"/>
</dbReference>
<comment type="similarity">
    <text evidence="3 9">Belongs to the adaptor complexes small subunit family.</text>
</comment>
<dbReference type="InterPro" id="IPR016635">
    <property type="entry name" value="AP_complex_ssu"/>
</dbReference>
<name>A0A1J4KQT4_9EUKA</name>
<dbReference type="EMBL" id="MLAK01000123">
    <property type="protein sequence ID" value="OHT16261.1"/>
    <property type="molecule type" value="Genomic_DNA"/>
</dbReference>
<sequence>MIHFLLVFNRQGKARLTKWYEPQTKKDKDKIIREVTNSILSRPTNFCTFIEWRDRKLVYNRYASLFFVMCVDVNDNESMMLDAIHFYVETLDAFFGNVREVDIIFGFHYAYMLLDEIILAGEFVESSRVNPIQSLVDQREAIVAEPGKPFEL</sequence>
<protein>
    <recommendedName>
        <fullName evidence="9">AP complex subunit sigma</fullName>
    </recommendedName>
</protein>
<comment type="caution">
    <text evidence="11">The sequence shown here is derived from an EMBL/GenBank/DDBJ whole genome shotgun (WGS) entry which is preliminary data.</text>
</comment>
<evidence type="ECO:0000313" key="13">
    <source>
        <dbReference type="Proteomes" id="UP000179807"/>
    </source>
</evidence>
<evidence type="ECO:0000256" key="6">
    <source>
        <dbReference type="ARBA" id="ARBA00023034"/>
    </source>
</evidence>
<evidence type="ECO:0000256" key="7">
    <source>
        <dbReference type="ARBA" id="ARBA00023136"/>
    </source>
</evidence>
<dbReference type="GeneID" id="94834998"/>
<evidence type="ECO:0000256" key="4">
    <source>
        <dbReference type="ARBA" id="ARBA00022448"/>
    </source>
</evidence>
<evidence type="ECO:0000313" key="11">
    <source>
        <dbReference type="EMBL" id="OHT11829.1"/>
    </source>
</evidence>
<evidence type="ECO:0000256" key="5">
    <source>
        <dbReference type="ARBA" id="ARBA00022927"/>
    </source>
</evidence>
<dbReference type="InterPro" id="IPR044733">
    <property type="entry name" value="AP1_sigma"/>
</dbReference>
<dbReference type="Gene3D" id="3.30.450.60">
    <property type="match status" value="1"/>
</dbReference>
<accession>A0A1J4KQT4</accession>
<proteinExistence type="inferred from homology"/>
<keyword evidence="7 9" id="KW-0472">Membrane</keyword>
<dbReference type="AlphaFoldDB" id="A0A1J4KQT4"/>
<dbReference type="GO" id="GO:0030121">
    <property type="term" value="C:AP-1 adaptor complex"/>
    <property type="evidence" value="ECO:0007669"/>
    <property type="project" value="InterPro"/>
</dbReference>